<feature type="transmembrane region" description="Helical" evidence="5">
    <location>
        <begin position="12"/>
        <end position="39"/>
    </location>
</feature>
<evidence type="ECO:0000256" key="3">
    <source>
        <dbReference type="ARBA" id="ARBA00022989"/>
    </source>
</evidence>
<gene>
    <name evidence="7" type="ORF">AUK40_01280</name>
</gene>
<dbReference type="Pfam" id="PF04932">
    <property type="entry name" value="Wzy_C"/>
    <property type="match status" value="1"/>
</dbReference>
<evidence type="ECO:0000256" key="2">
    <source>
        <dbReference type="ARBA" id="ARBA00022692"/>
    </source>
</evidence>
<dbReference type="InterPro" id="IPR051533">
    <property type="entry name" value="WaaL-like"/>
</dbReference>
<evidence type="ECO:0000256" key="4">
    <source>
        <dbReference type="ARBA" id="ARBA00023136"/>
    </source>
</evidence>
<dbReference type="STRING" id="1817892.AUK40_01280"/>
<evidence type="ECO:0000313" key="7">
    <source>
        <dbReference type="EMBL" id="OIP98755.1"/>
    </source>
</evidence>
<sequence length="214" mass="23904">MVDFLLLLTIPLSTLALILSFSRGGWLGLGAALAVYIVIKHGRKAVIPLLLCAVLSSSLAFLTIPRFRTFFQPTGNELDLVGDNSTNVRLNLWSRTVDMLSEHLAFGAGLAGFQTAYRERGIPDWEEVTLYPHNIVLNFWSETGLVGLILFFWIVAATIYRLIAHGLNRGLSSEILLFLTAFLVHGLVDVPYFKNDLSLIFWIVLSFSTLSFER</sequence>
<dbReference type="EMBL" id="MNZT01000022">
    <property type="protein sequence ID" value="OIP98755.1"/>
    <property type="molecule type" value="Genomic_DNA"/>
</dbReference>
<keyword evidence="3 5" id="KW-1133">Transmembrane helix</keyword>
<protein>
    <recommendedName>
        <fullName evidence="6">O-antigen ligase-related domain-containing protein</fullName>
    </recommendedName>
</protein>
<feature type="domain" description="O-antigen ligase-related" evidence="6">
    <location>
        <begin position="12"/>
        <end position="152"/>
    </location>
</feature>
<dbReference type="AlphaFoldDB" id="A0A1J5IPY0"/>
<comment type="caution">
    <text evidence="7">The sequence shown here is derived from an EMBL/GenBank/DDBJ whole genome shotgun (WGS) entry which is preliminary data.</text>
</comment>
<name>A0A1J5IPY0_9BACT</name>
<keyword evidence="4 5" id="KW-0472">Membrane</keyword>
<dbReference type="Proteomes" id="UP000183245">
    <property type="component" value="Unassembled WGS sequence"/>
</dbReference>
<organism evidence="7 8">
    <name type="scientific">Candidatus Wirthbacteria bacterium CG2_30_54_11</name>
    <dbReference type="NCBI Taxonomy" id="1817892"/>
    <lineage>
        <taxon>Bacteria</taxon>
        <taxon>Candidatus Wirthbacteria</taxon>
    </lineage>
</organism>
<evidence type="ECO:0000256" key="1">
    <source>
        <dbReference type="ARBA" id="ARBA00004141"/>
    </source>
</evidence>
<dbReference type="GO" id="GO:0016020">
    <property type="term" value="C:membrane"/>
    <property type="evidence" value="ECO:0007669"/>
    <property type="project" value="UniProtKB-SubCell"/>
</dbReference>
<evidence type="ECO:0000256" key="5">
    <source>
        <dbReference type="SAM" id="Phobius"/>
    </source>
</evidence>
<dbReference type="PANTHER" id="PTHR37422:SF13">
    <property type="entry name" value="LIPOPOLYSACCHARIDE BIOSYNTHESIS PROTEIN PA4999-RELATED"/>
    <property type="match status" value="1"/>
</dbReference>
<feature type="transmembrane region" description="Helical" evidence="5">
    <location>
        <begin position="144"/>
        <end position="163"/>
    </location>
</feature>
<evidence type="ECO:0000313" key="8">
    <source>
        <dbReference type="Proteomes" id="UP000183245"/>
    </source>
</evidence>
<feature type="transmembrane region" description="Helical" evidence="5">
    <location>
        <begin position="46"/>
        <end position="64"/>
    </location>
</feature>
<feature type="transmembrane region" description="Helical" evidence="5">
    <location>
        <begin position="175"/>
        <end position="193"/>
    </location>
</feature>
<dbReference type="InterPro" id="IPR007016">
    <property type="entry name" value="O-antigen_ligase-rel_domated"/>
</dbReference>
<accession>A0A1J5IPY0</accession>
<reference evidence="7 8" key="1">
    <citation type="journal article" date="2016" name="Environ. Microbiol.">
        <title>Genomic resolution of a cold subsurface aquifer community provides metabolic insights for novel microbes adapted to high CO concentrations.</title>
        <authorList>
            <person name="Probst A.J."/>
            <person name="Castelle C.J."/>
            <person name="Singh A."/>
            <person name="Brown C.T."/>
            <person name="Anantharaman K."/>
            <person name="Sharon I."/>
            <person name="Hug L.A."/>
            <person name="Burstein D."/>
            <person name="Emerson J.B."/>
            <person name="Thomas B.C."/>
            <person name="Banfield J.F."/>
        </authorList>
    </citation>
    <scope>NUCLEOTIDE SEQUENCE [LARGE SCALE GENOMIC DNA]</scope>
    <source>
        <strain evidence="7">CG2_30_54_11</strain>
    </source>
</reference>
<keyword evidence="2 5" id="KW-0812">Transmembrane</keyword>
<comment type="subcellular location">
    <subcellularLocation>
        <location evidence="1">Membrane</location>
        <topology evidence="1">Multi-pass membrane protein</topology>
    </subcellularLocation>
</comment>
<evidence type="ECO:0000259" key="6">
    <source>
        <dbReference type="Pfam" id="PF04932"/>
    </source>
</evidence>
<dbReference type="PANTHER" id="PTHR37422">
    <property type="entry name" value="TEICHURONIC ACID BIOSYNTHESIS PROTEIN TUAE"/>
    <property type="match status" value="1"/>
</dbReference>
<proteinExistence type="predicted"/>